<evidence type="ECO:0000313" key="4">
    <source>
        <dbReference type="EMBL" id="HIZ12721.1"/>
    </source>
</evidence>
<reference evidence="4" key="1">
    <citation type="journal article" date="2021" name="PeerJ">
        <title>Extensive microbial diversity within the chicken gut microbiome revealed by metagenomics and culture.</title>
        <authorList>
            <person name="Gilroy R."/>
            <person name="Ravi A."/>
            <person name="Getino M."/>
            <person name="Pursley I."/>
            <person name="Horton D.L."/>
            <person name="Alikhan N.F."/>
            <person name="Baker D."/>
            <person name="Gharbi K."/>
            <person name="Hall N."/>
            <person name="Watson M."/>
            <person name="Adriaenssens E.M."/>
            <person name="Foster-Nyarko E."/>
            <person name="Jarju S."/>
            <person name="Secka A."/>
            <person name="Antonio M."/>
            <person name="Oren A."/>
            <person name="Chaudhuri R.R."/>
            <person name="La Ragione R."/>
            <person name="Hildebrand F."/>
            <person name="Pallen M.J."/>
        </authorList>
    </citation>
    <scope>NUCLEOTIDE SEQUENCE</scope>
    <source>
        <strain evidence="4">ChiGjej1B1-13045</strain>
    </source>
</reference>
<comment type="caution">
    <text evidence="4">The sequence shown here is derived from an EMBL/GenBank/DDBJ whole genome shotgun (WGS) entry which is preliminary data.</text>
</comment>
<dbReference type="SUPFAM" id="SSF55729">
    <property type="entry name" value="Acyl-CoA N-acyltransferases (Nat)"/>
    <property type="match status" value="1"/>
</dbReference>
<organism evidence="4 5">
    <name type="scientific">Candidatus Mediterraneibacter stercorigallinarum</name>
    <dbReference type="NCBI Taxonomy" id="2838686"/>
    <lineage>
        <taxon>Bacteria</taxon>
        <taxon>Bacillati</taxon>
        <taxon>Bacillota</taxon>
        <taxon>Clostridia</taxon>
        <taxon>Lachnospirales</taxon>
        <taxon>Lachnospiraceae</taxon>
        <taxon>Mediterraneibacter</taxon>
    </lineage>
</organism>
<dbReference type="EMBL" id="DXCD01000060">
    <property type="protein sequence ID" value="HIZ12721.1"/>
    <property type="molecule type" value="Genomic_DNA"/>
</dbReference>
<dbReference type="AlphaFoldDB" id="A0A9D2IJ23"/>
<dbReference type="Gene3D" id="3.40.630.30">
    <property type="match status" value="1"/>
</dbReference>
<reference evidence="4" key="2">
    <citation type="submission" date="2021-04" db="EMBL/GenBank/DDBJ databases">
        <authorList>
            <person name="Gilroy R."/>
        </authorList>
    </citation>
    <scope>NUCLEOTIDE SEQUENCE</scope>
    <source>
        <strain evidence="4">ChiGjej1B1-13045</strain>
    </source>
</reference>
<dbReference type="EC" id="2.3.1.-" evidence="4"/>
<feature type="domain" description="N-acetyltransferase" evidence="3">
    <location>
        <begin position="5"/>
        <end position="165"/>
    </location>
</feature>
<sequence length="169" mass="19143">MNERFEFRNIRPDEAGQAAEIERICFPPNEACTEAMMRERVAAVPDLFLAAVDRETGKLAGFLNGQATDEHVFRDAFFMDAGLHDPEGENIMLLGLDVLPEYRRQGLASEIMRQYQCREAQRGRKKLILTCLESKVGMYEKMGFRDNGISGSGWGGEEWHEMSCELAVC</sequence>
<gene>
    <name evidence="4" type="ORF">H9817_02170</name>
</gene>
<evidence type="ECO:0000313" key="5">
    <source>
        <dbReference type="Proteomes" id="UP000824017"/>
    </source>
</evidence>
<dbReference type="CDD" id="cd04301">
    <property type="entry name" value="NAT_SF"/>
    <property type="match status" value="1"/>
</dbReference>
<evidence type="ECO:0000256" key="1">
    <source>
        <dbReference type="ARBA" id="ARBA00022679"/>
    </source>
</evidence>
<proteinExistence type="predicted"/>
<dbReference type="PANTHER" id="PTHR10908">
    <property type="entry name" value="SEROTONIN N-ACETYLTRANSFERASE"/>
    <property type="match status" value="1"/>
</dbReference>
<protein>
    <submittedName>
        <fullName evidence="4">GNAT family N-acetyltransferase</fullName>
        <ecNumber evidence="4">2.3.1.-</ecNumber>
    </submittedName>
</protein>
<dbReference type="PROSITE" id="PS51186">
    <property type="entry name" value="GNAT"/>
    <property type="match status" value="1"/>
</dbReference>
<dbReference type="InterPro" id="IPR000182">
    <property type="entry name" value="GNAT_dom"/>
</dbReference>
<dbReference type="PANTHER" id="PTHR10908:SF0">
    <property type="entry name" value="SEROTONIN N-ACETYLTRANSFERASE"/>
    <property type="match status" value="1"/>
</dbReference>
<dbReference type="Proteomes" id="UP000824017">
    <property type="component" value="Unassembled WGS sequence"/>
</dbReference>
<name>A0A9D2IJ23_9FIRM</name>
<evidence type="ECO:0000259" key="3">
    <source>
        <dbReference type="PROSITE" id="PS51186"/>
    </source>
</evidence>
<keyword evidence="2 4" id="KW-0012">Acyltransferase</keyword>
<dbReference type="InterPro" id="IPR051635">
    <property type="entry name" value="SNAT-like"/>
</dbReference>
<dbReference type="GO" id="GO:0008080">
    <property type="term" value="F:N-acetyltransferase activity"/>
    <property type="evidence" value="ECO:0007669"/>
    <property type="project" value="UniProtKB-ARBA"/>
</dbReference>
<evidence type="ECO:0000256" key="2">
    <source>
        <dbReference type="ARBA" id="ARBA00023315"/>
    </source>
</evidence>
<dbReference type="InterPro" id="IPR016181">
    <property type="entry name" value="Acyl_CoA_acyltransferase"/>
</dbReference>
<dbReference type="Pfam" id="PF00583">
    <property type="entry name" value="Acetyltransf_1"/>
    <property type="match status" value="1"/>
</dbReference>
<accession>A0A9D2IJ23</accession>
<keyword evidence="1 4" id="KW-0808">Transferase</keyword>